<evidence type="ECO:0000313" key="3">
    <source>
        <dbReference type="Proteomes" id="UP000075902"/>
    </source>
</evidence>
<sequence length="124" mass="12390">MMDDDAPFVASPPPNPLLLLPLAAAEIALLVVGGALIVAELYAGNVGFDALVTVAALAAAAAGKRGLWAPAIIAGIIGIPGGTMYGLIPPIALIIGFMLYAACKCGGIIFCICIIPCDTDAAKI</sequence>
<reference evidence="3" key="1">
    <citation type="submission" date="2014-01" db="EMBL/GenBank/DDBJ databases">
        <title>The Genome Sequence of Anopheles melas CM1001059_A (V2).</title>
        <authorList>
            <consortium name="The Broad Institute Genomics Platform"/>
            <person name="Neafsey D.E."/>
            <person name="Besansky N."/>
            <person name="Howell P."/>
            <person name="Walton C."/>
            <person name="Young S.K."/>
            <person name="Zeng Q."/>
            <person name="Gargeya S."/>
            <person name="Fitzgerald M."/>
            <person name="Haas B."/>
            <person name="Abouelleil A."/>
            <person name="Allen A.W."/>
            <person name="Alvarado L."/>
            <person name="Arachchi H.M."/>
            <person name="Berlin A.M."/>
            <person name="Chapman S.B."/>
            <person name="Gainer-Dewar J."/>
            <person name="Goldberg J."/>
            <person name="Griggs A."/>
            <person name="Gujja S."/>
            <person name="Hansen M."/>
            <person name="Howarth C."/>
            <person name="Imamovic A."/>
            <person name="Ireland A."/>
            <person name="Larimer J."/>
            <person name="McCowan C."/>
            <person name="Murphy C."/>
            <person name="Pearson M."/>
            <person name="Poon T.W."/>
            <person name="Priest M."/>
            <person name="Roberts A."/>
            <person name="Saif S."/>
            <person name="Shea T."/>
            <person name="Sisk P."/>
            <person name="Sykes S."/>
            <person name="Wortman J."/>
            <person name="Nusbaum C."/>
            <person name="Birren B."/>
        </authorList>
    </citation>
    <scope>NUCLEOTIDE SEQUENCE [LARGE SCALE GENOMIC DNA]</scope>
    <source>
        <strain evidence="3">CM1001059</strain>
    </source>
</reference>
<feature type="transmembrane region" description="Helical" evidence="1">
    <location>
        <begin position="17"/>
        <end position="36"/>
    </location>
</feature>
<keyword evidence="1" id="KW-0472">Membrane</keyword>
<feature type="transmembrane region" description="Helical" evidence="1">
    <location>
        <begin position="94"/>
        <end position="115"/>
    </location>
</feature>
<keyword evidence="3" id="KW-1185">Reference proteome</keyword>
<evidence type="ECO:0000256" key="1">
    <source>
        <dbReference type="SAM" id="Phobius"/>
    </source>
</evidence>
<keyword evidence="1" id="KW-1133">Transmembrane helix</keyword>
<feature type="transmembrane region" description="Helical" evidence="1">
    <location>
        <begin position="67"/>
        <end position="88"/>
    </location>
</feature>
<name>A0A182TPN6_9DIPT</name>
<evidence type="ECO:0000313" key="2">
    <source>
        <dbReference type="EnsemblMetazoa" id="AMEC006111-PA"/>
    </source>
</evidence>
<protein>
    <submittedName>
        <fullName evidence="2">Uncharacterized protein</fullName>
    </submittedName>
</protein>
<dbReference type="VEuPathDB" id="VectorBase:AMEC006111"/>
<dbReference type="EnsemblMetazoa" id="AMEC006111-RA">
    <property type="protein sequence ID" value="AMEC006111-PA"/>
    <property type="gene ID" value="AMEC006111"/>
</dbReference>
<reference evidence="2" key="2">
    <citation type="submission" date="2020-05" db="UniProtKB">
        <authorList>
            <consortium name="EnsemblMetazoa"/>
        </authorList>
    </citation>
    <scope>IDENTIFICATION</scope>
    <source>
        <strain evidence="2">CM1001059</strain>
    </source>
</reference>
<dbReference type="AlphaFoldDB" id="A0A182TPN6"/>
<organism evidence="2 3">
    <name type="scientific">Anopheles melas</name>
    <dbReference type="NCBI Taxonomy" id="34690"/>
    <lineage>
        <taxon>Eukaryota</taxon>
        <taxon>Metazoa</taxon>
        <taxon>Ecdysozoa</taxon>
        <taxon>Arthropoda</taxon>
        <taxon>Hexapoda</taxon>
        <taxon>Insecta</taxon>
        <taxon>Pterygota</taxon>
        <taxon>Neoptera</taxon>
        <taxon>Endopterygota</taxon>
        <taxon>Diptera</taxon>
        <taxon>Nematocera</taxon>
        <taxon>Culicoidea</taxon>
        <taxon>Culicidae</taxon>
        <taxon>Anophelinae</taxon>
        <taxon>Anopheles</taxon>
    </lineage>
</organism>
<keyword evidence="1" id="KW-0812">Transmembrane</keyword>
<dbReference type="Proteomes" id="UP000075902">
    <property type="component" value="Unassembled WGS sequence"/>
</dbReference>
<proteinExistence type="predicted"/>
<accession>A0A182TPN6</accession>